<dbReference type="GO" id="GO:0061343">
    <property type="term" value="P:cell adhesion involved in heart morphogenesis"/>
    <property type="evidence" value="ECO:0007669"/>
    <property type="project" value="TreeGrafter"/>
</dbReference>
<dbReference type="Proteomes" id="UP000275846">
    <property type="component" value="Unassembled WGS sequence"/>
</dbReference>
<dbReference type="AlphaFoldDB" id="A0A183TLS0"/>
<dbReference type="PANTHER" id="PTHR33395">
    <property type="entry name" value="TRANSCRIPTASE, PUTATIVE-RELATED-RELATED"/>
    <property type="match status" value="1"/>
</dbReference>
<dbReference type="PANTHER" id="PTHR33395:SF21">
    <property type="entry name" value="PERICARDIN"/>
    <property type="match status" value="1"/>
</dbReference>
<organism evidence="4">
    <name type="scientific">Schistocephalus solidus</name>
    <name type="common">Tapeworm</name>
    <dbReference type="NCBI Taxonomy" id="70667"/>
    <lineage>
        <taxon>Eukaryota</taxon>
        <taxon>Metazoa</taxon>
        <taxon>Spiralia</taxon>
        <taxon>Lophotrochozoa</taxon>
        <taxon>Platyhelminthes</taxon>
        <taxon>Cestoda</taxon>
        <taxon>Eucestoda</taxon>
        <taxon>Diphyllobothriidea</taxon>
        <taxon>Diphyllobothriidae</taxon>
        <taxon>Schistocephalus</taxon>
    </lineage>
</organism>
<dbReference type="WBParaSite" id="SSLN_0001808001-mRNA-1">
    <property type="protein sequence ID" value="SSLN_0001808001-mRNA-1"/>
    <property type="gene ID" value="SSLN_0001808001"/>
</dbReference>
<protein>
    <submittedName>
        <fullName evidence="4">Endo/exonuclease/phosphatase domain-containing protein</fullName>
    </submittedName>
</protein>
<sequence>MIMGDVNAQNIDWNLSSAPGSELNFDRHLLEAIHKRFLTQHVLSPTRIREGQQANCLDLVLAKAPDSEDVVNCLPLLRKSDPVVLQLEYSLFSVPDRSITVKRNLWRGDFTQMEIDLRHLDWNETFTGCILEDWLPFKAVLQGLITN</sequence>
<proteinExistence type="predicted"/>
<evidence type="ECO:0000313" key="3">
    <source>
        <dbReference type="Proteomes" id="UP000275846"/>
    </source>
</evidence>
<dbReference type="InterPro" id="IPR005135">
    <property type="entry name" value="Endo/exonuclease/phosphatase"/>
</dbReference>
<gene>
    <name evidence="2" type="ORF">SSLN_LOCUS17418</name>
</gene>
<name>A0A183TLS0_SCHSO</name>
<dbReference type="OrthoDB" id="6286496at2759"/>
<evidence type="ECO:0000313" key="2">
    <source>
        <dbReference type="EMBL" id="VDM03804.1"/>
    </source>
</evidence>
<dbReference type="GO" id="GO:0007508">
    <property type="term" value="P:larval heart development"/>
    <property type="evidence" value="ECO:0007669"/>
    <property type="project" value="TreeGrafter"/>
</dbReference>
<dbReference type="Pfam" id="PF14529">
    <property type="entry name" value="Exo_endo_phos_2"/>
    <property type="match status" value="1"/>
</dbReference>
<dbReference type="GO" id="GO:0031012">
    <property type="term" value="C:extracellular matrix"/>
    <property type="evidence" value="ECO:0007669"/>
    <property type="project" value="TreeGrafter"/>
</dbReference>
<dbReference type="GO" id="GO:0003824">
    <property type="term" value="F:catalytic activity"/>
    <property type="evidence" value="ECO:0007669"/>
    <property type="project" value="InterPro"/>
</dbReference>
<accession>A0A183TLS0</accession>
<reference evidence="2 3" key="2">
    <citation type="submission" date="2018-11" db="EMBL/GenBank/DDBJ databases">
        <authorList>
            <consortium name="Pathogen Informatics"/>
        </authorList>
    </citation>
    <scope>NUCLEOTIDE SEQUENCE [LARGE SCALE GENOMIC DNA]</scope>
    <source>
        <strain evidence="2 3">NST_G2</strain>
    </source>
</reference>
<feature type="domain" description="Endonuclease/exonuclease/phosphatase" evidence="1">
    <location>
        <begin position="2"/>
        <end position="69"/>
    </location>
</feature>
<evidence type="ECO:0000313" key="4">
    <source>
        <dbReference type="WBParaSite" id="SSLN_0001808001-mRNA-1"/>
    </source>
</evidence>
<evidence type="ECO:0000259" key="1">
    <source>
        <dbReference type="Pfam" id="PF14529"/>
    </source>
</evidence>
<reference evidence="4" key="1">
    <citation type="submission" date="2016-06" db="UniProtKB">
        <authorList>
            <consortium name="WormBaseParasite"/>
        </authorList>
    </citation>
    <scope>IDENTIFICATION</scope>
</reference>
<dbReference type="EMBL" id="UYSU01042483">
    <property type="protein sequence ID" value="VDM03804.1"/>
    <property type="molecule type" value="Genomic_DNA"/>
</dbReference>
<keyword evidence="3" id="KW-1185">Reference proteome</keyword>